<dbReference type="PANTHER" id="PTHR33941">
    <property type="entry name" value="PROPANEDIOL UTILIZATION PROTEIN PDUA"/>
    <property type="match status" value="1"/>
</dbReference>
<dbReference type="InterPro" id="IPR050575">
    <property type="entry name" value="BMC_shell"/>
</dbReference>
<comment type="similarity">
    <text evidence="3">Belongs to the bacterial microcompartments protein family.</text>
</comment>
<dbReference type="PANTHER" id="PTHR33941:SF11">
    <property type="entry name" value="BACTERIAL MICROCOMPARTMENT SHELL PROTEIN PDUJ"/>
    <property type="match status" value="1"/>
</dbReference>
<keyword evidence="2" id="KW-1283">Bacterial microcompartment</keyword>
<evidence type="ECO:0000313" key="7">
    <source>
        <dbReference type="Proteomes" id="UP000608420"/>
    </source>
</evidence>
<evidence type="ECO:0000259" key="5">
    <source>
        <dbReference type="PROSITE" id="PS51930"/>
    </source>
</evidence>
<comment type="subcellular location">
    <subcellularLocation>
        <location evidence="1">Bacterial microcompartment</location>
    </subcellularLocation>
</comment>
<protein>
    <recommendedName>
        <fullName evidence="5">BMC domain-containing protein</fullName>
    </recommendedName>
</protein>
<comment type="caution">
    <text evidence="6">The sequence shown here is derived from an EMBL/GenBank/DDBJ whole genome shotgun (WGS) entry which is preliminary data.</text>
</comment>
<gene>
    <name evidence="6" type="ORF">GCM10010913_17110</name>
</gene>
<reference evidence="7" key="1">
    <citation type="journal article" date="2019" name="Int. J. Syst. Evol. Microbiol.">
        <title>The Global Catalogue of Microorganisms (GCM) 10K type strain sequencing project: providing services to taxonomists for standard genome sequencing and annotation.</title>
        <authorList>
            <consortium name="The Broad Institute Genomics Platform"/>
            <consortium name="The Broad Institute Genome Sequencing Center for Infectious Disease"/>
            <person name="Wu L."/>
            <person name="Ma J."/>
        </authorList>
    </citation>
    <scope>NUCLEOTIDE SEQUENCE [LARGE SCALE GENOMIC DNA]</scope>
    <source>
        <strain evidence="7">CGMCC 1.15420</strain>
    </source>
</reference>
<dbReference type="CDD" id="cd06169">
    <property type="entry name" value="BMC"/>
    <property type="match status" value="1"/>
</dbReference>
<feature type="compositionally biased region" description="Low complexity" evidence="4">
    <location>
        <begin position="142"/>
        <end position="155"/>
    </location>
</feature>
<evidence type="ECO:0000256" key="3">
    <source>
        <dbReference type="PROSITE-ProRule" id="PRU01278"/>
    </source>
</evidence>
<evidence type="ECO:0000256" key="2">
    <source>
        <dbReference type="ARBA" id="ARBA00024446"/>
    </source>
</evidence>
<dbReference type="Pfam" id="PF00936">
    <property type="entry name" value="BMC"/>
    <property type="match status" value="1"/>
</dbReference>
<evidence type="ECO:0000313" key="6">
    <source>
        <dbReference type="EMBL" id="GGF96077.1"/>
    </source>
</evidence>
<dbReference type="InterPro" id="IPR037233">
    <property type="entry name" value="CcmK-like_sf"/>
</dbReference>
<dbReference type="Gene3D" id="3.30.70.1710">
    <property type="match status" value="1"/>
</dbReference>
<feature type="domain" description="BMC" evidence="5">
    <location>
        <begin position="6"/>
        <end position="93"/>
    </location>
</feature>
<dbReference type="SUPFAM" id="SSF143414">
    <property type="entry name" value="CcmK-like"/>
    <property type="match status" value="1"/>
</dbReference>
<dbReference type="InterPro" id="IPR044872">
    <property type="entry name" value="CcmK/CsoS1_BMC"/>
</dbReference>
<keyword evidence="7" id="KW-1185">Reference proteome</keyword>
<dbReference type="RefSeq" id="WP_162944317.1">
    <property type="nucleotide sequence ID" value="NZ_KZ987724.1"/>
</dbReference>
<organism evidence="6 7">
    <name type="scientific">Paenibacillus aceti</name>
    <dbReference type="NCBI Taxonomy" id="1820010"/>
    <lineage>
        <taxon>Bacteria</taxon>
        <taxon>Bacillati</taxon>
        <taxon>Bacillota</taxon>
        <taxon>Bacilli</taxon>
        <taxon>Bacillales</taxon>
        <taxon>Paenibacillaceae</taxon>
        <taxon>Paenibacillus</taxon>
    </lineage>
</organism>
<evidence type="ECO:0000256" key="4">
    <source>
        <dbReference type="SAM" id="MobiDB-lite"/>
    </source>
</evidence>
<name>A0ABQ1VSW5_9BACL</name>
<dbReference type="Proteomes" id="UP000608420">
    <property type="component" value="Unassembled WGS sequence"/>
</dbReference>
<sequence length="182" mass="19921">MESYEAIGVVEAQHFTTALELVDEMCKTSHVQLLGAEKYLGGRLVSLIVAGSIANVTAAVEAAREVCARKPSNPLKMSLVIPKPHVEIMKFIVPTREAEEAEAVEVPEALIQETVARDAVEQTARGPEPKAQRTKVHEPKAQETVTQEVAVQQKEAQQEVEPEDATEGTKTSSPRKNTKKRK</sequence>
<feature type="region of interest" description="Disordered" evidence="4">
    <location>
        <begin position="118"/>
        <end position="182"/>
    </location>
</feature>
<dbReference type="SMART" id="SM00877">
    <property type="entry name" value="BMC"/>
    <property type="match status" value="1"/>
</dbReference>
<evidence type="ECO:0000256" key="1">
    <source>
        <dbReference type="ARBA" id="ARBA00024322"/>
    </source>
</evidence>
<dbReference type="EMBL" id="BMIW01000009">
    <property type="protein sequence ID" value="GGF96077.1"/>
    <property type="molecule type" value="Genomic_DNA"/>
</dbReference>
<proteinExistence type="inferred from homology"/>
<dbReference type="PROSITE" id="PS51930">
    <property type="entry name" value="BMC_2"/>
    <property type="match status" value="1"/>
</dbReference>
<feature type="compositionally biased region" description="Basic and acidic residues" evidence="4">
    <location>
        <begin position="127"/>
        <end position="141"/>
    </location>
</feature>
<accession>A0ABQ1VSW5</accession>
<dbReference type="InterPro" id="IPR000249">
    <property type="entry name" value="BMC_dom"/>
</dbReference>